<organism evidence="1 2">
    <name type="scientific">Intrasporangium calvum (strain ATCC 23552 / DSM 43043 / JCM 3097 / NBRC 12989 / NCIMB 10167 / NRRL B-3866 / 7 KIP)</name>
    <dbReference type="NCBI Taxonomy" id="710696"/>
    <lineage>
        <taxon>Bacteria</taxon>
        <taxon>Bacillati</taxon>
        <taxon>Actinomycetota</taxon>
        <taxon>Actinomycetes</taxon>
        <taxon>Micrococcales</taxon>
        <taxon>Intrasporangiaceae</taxon>
        <taxon>Intrasporangium</taxon>
    </lineage>
</organism>
<dbReference type="EMBL" id="CP002343">
    <property type="protein sequence ID" value="ADU49515.1"/>
    <property type="molecule type" value="Genomic_DNA"/>
</dbReference>
<dbReference type="RefSeq" id="WP_013493827.1">
    <property type="nucleotide sequence ID" value="NC_014830.1"/>
</dbReference>
<dbReference type="eggNOG" id="COG3212">
    <property type="taxonomic scope" value="Bacteria"/>
</dbReference>
<reference evidence="1 2" key="1">
    <citation type="journal article" date="2010" name="Stand. Genomic Sci.">
        <title>Complete genome sequence of Intrasporangium calvum type strain (7 KIP).</title>
        <authorList>
            <person name="Del Rio T.G."/>
            <person name="Chertkov O."/>
            <person name="Yasawong M."/>
            <person name="Lucas S."/>
            <person name="Deshpande S."/>
            <person name="Cheng J.F."/>
            <person name="Detter C."/>
            <person name="Tapia R."/>
            <person name="Han C."/>
            <person name="Goodwin L."/>
            <person name="Pitluck S."/>
            <person name="Liolios K."/>
            <person name="Ivanova N."/>
            <person name="Mavromatis K."/>
            <person name="Pati A."/>
            <person name="Chen A."/>
            <person name="Palaniappan K."/>
            <person name="Land M."/>
            <person name="Hauser L."/>
            <person name="Chang Y.J."/>
            <person name="Jeffries C.D."/>
            <person name="Rohde M."/>
            <person name="Pukall R."/>
            <person name="Sikorski J."/>
            <person name="Goker M."/>
            <person name="Woyke T."/>
            <person name="Bristow J."/>
            <person name="Eisen J.A."/>
            <person name="Markowitz V."/>
            <person name="Hugenholtz P."/>
            <person name="Kyrpides N.C."/>
            <person name="Klenk H.P."/>
            <person name="Lapidus A."/>
        </authorList>
    </citation>
    <scope>NUCLEOTIDE SEQUENCE [LARGE SCALE GENOMIC DNA]</scope>
    <source>
        <strain evidence="2">ATCC 23552 / DSM 43043 / JCM 3097 / NBRC 12989 / 7 KIP</strain>
    </source>
</reference>
<evidence type="ECO:0000313" key="1">
    <source>
        <dbReference type="EMBL" id="ADU49515.1"/>
    </source>
</evidence>
<proteinExistence type="predicted"/>
<dbReference type="Proteomes" id="UP000008914">
    <property type="component" value="Chromosome"/>
</dbReference>
<sequence>MTLNDGVEPPGGRRDRRPVVALGLALVLLVASAAMAAVGMLGPAPWQSGSPWAAPGDARGVPFTGFGQYGGMMGGPDAHLGWGGYGGMMGGPYGSGTGSDMGGMMGGHVWLAGDGRRVDSIAQARARAAQAGAPKELEAGEVMQFTNGFYVELKGADGDPTTEVLVDPASGAVQTEYGPAMMWNTGTRTGALTEQQAREAAAAWLSSNRSSESVKSITAYPGYFTIDTAAGGTMVGMLSVNATTGAVWYHTWHGAFIAMEDA</sequence>
<protein>
    <recommendedName>
        <fullName evidence="3">Propeptide PepSY amd peptidase M4</fullName>
    </recommendedName>
</protein>
<evidence type="ECO:0000313" key="2">
    <source>
        <dbReference type="Proteomes" id="UP000008914"/>
    </source>
</evidence>
<keyword evidence="2" id="KW-1185">Reference proteome</keyword>
<evidence type="ECO:0008006" key="3">
    <source>
        <dbReference type="Google" id="ProtNLM"/>
    </source>
</evidence>
<gene>
    <name evidence="1" type="ordered locus">Intca_3025</name>
</gene>
<dbReference type="AlphaFoldDB" id="E6SBI7"/>
<dbReference type="KEGG" id="ica:Intca_3025"/>
<accession>E6SBI7</accession>
<name>E6SBI7_INTC7</name>
<dbReference type="HOGENOM" id="CLU_098908_0_0_11"/>
<dbReference type="STRING" id="710696.Intca_3025"/>